<dbReference type="InterPro" id="IPR037587">
    <property type="entry name" value="LAMTOR2-like"/>
</dbReference>
<reference evidence="2" key="1">
    <citation type="journal article" date="2020" name="mSystems">
        <title>Genome- and Community-Level Interaction Insights into Carbon Utilization and Element Cycling Functions of Hydrothermarchaeota in Hydrothermal Sediment.</title>
        <authorList>
            <person name="Zhou Z."/>
            <person name="Liu Y."/>
            <person name="Xu W."/>
            <person name="Pan J."/>
            <person name="Luo Z.H."/>
            <person name="Li M."/>
        </authorList>
    </citation>
    <scope>NUCLEOTIDE SEQUENCE [LARGE SCALE GENOMIC DNA]</scope>
    <source>
        <strain evidence="2">SpSt-1233</strain>
    </source>
</reference>
<gene>
    <name evidence="2" type="ORF">ENO08_05370</name>
</gene>
<dbReference type="Proteomes" id="UP000886069">
    <property type="component" value="Unassembled WGS sequence"/>
</dbReference>
<dbReference type="PANTHER" id="PTHR13323">
    <property type="entry name" value="LATE ENDOSOMAL/LYSOSOMAL MP1 INTERACTING PROTEIN"/>
    <property type="match status" value="1"/>
</dbReference>
<dbReference type="GO" id="GO:0032008">
    <property type="term" value="P:positive regulation of TOR signaling"/>
    <property type="evidence" value="ECO:0007669"/>
    <property type="project" value="InterPro"/>
</dbReference>
<accession>A0A7V2AV52</accession>
<sequence length="165" mass="18801">MVRTNWKVFEEDYWAINTTLQELLKNSNARSILLLDKTGQMISNVGDEPHFDLHSFASLCAADFEANAQLANLIGEQDFSTLYHQGSNESMYLARVAGNIILVILFDKKTTLGLVRLRAKKAVDNLDTVLRRLFDKLEYENEELSEFDEEFAAEADLEIDSLFSD</sequence>
<dbReference type="InterPro" id="IPR004942">
    <property type="entry name" value="Roadblock/LAMTOR2_dom"/>
</dbReference>
<organism evidence="2">
    <name type="scientific">Eiseniibacteriota bacterium</name>
    <dbReference type="NCBI Taxonomy" id="2212470"/>
    <lineage>
        <taxon>Bacteria</taxon>
        <taxon>Candidatus Eiseniibacteriota</taxon>
    </lineage>
</organism>
<evidence type="ECO:0000259" key="1">
    <source>
        <dbReference type="SMART" id="SM00960"/>
    </source>
</evidence>
<dbReference type="AlphaFoldDB" id="A0A7V2AV52"/>
<feature type="domain" description="Roadblock/LAMTOR2" evidence="1">
    <location>
        <begin position="16"/>
        <end position="106"/>
    </location>
</feature>
<protein>
    <submittedName>
        <fullName evidence="2">Roadblock/LC7 domain-containing protein</fullName>
    </submittedName>
</protein>
<dbReference type="Gene3D" id="3.30.450.30">
    <property type="entry name" value="Dynein light chain 2a, cytoplasmic"/>
    <property type="match status" value="1"/>
</dbReference>
<dbReference type="EMBL" id="DSEC01000380">
    <property type="protein sequence ID" value="HER43870.1"/>
    <property type="molecule type" value="Genomic_DNA"/>
</dbReference>
<dbReference type="SMART" id="SM00960">
    <property type="entry name" value="Robl_LC7"/>
    <property type="match status" value="1"/>
</dbReference>
<evidence type="ECO:0000313" key="2">
    <source>
        <dbReference type="EMBL" id="HER43870.1"/>
    </source>
</evidence>
<proteinExistence type="predicted"/>
<dbReference type="GO" id="GO:0005085">
    <property type="term" value="F:guanyl-nucleotide exchange factor activity"/>
    <property type="evidence" value="ECO:0007669"/>
    <property type="project" value="InterPro"/>
</dbReference>
<comment type="caution">
    <text evidence="2">The sequence shown here is derived from an EMBL/GenBank/DDBJ whole genome shotgun (WGS) entry which is preliminary data.</text>
</comment>
<dbReference type="SUPFAM" id="SSF103196">
    <property type="entry name" value="Roadblock/LC7 domain"/>
    <property type="match status" value="1"/>
</dbReference>
<name>A0A7V2AV52_UNCEI</name>
<dbReference type="GO" id="GO:0060090">
    <property type="term" value="F:molecular adaptor activity"/>
    <property type="evidence" value="ECO:0007669"/>
    <property type="project" value="InterPro"/>
</dbReference>
<dbReference type="Pfam" id="PF03259">
    <property type="entry name" value="Robl_LC7"/>
    <property type="match status" value="1"/>
</dbReference>